<evidence type="ECO:0000313" key="2">
    <source>
        <dbReference type="Proteomes" id="UP000499080"/>
    </source>
</evidence>
<evidence type="ECO:0008006" key="3">
    <source>
        <dbReference type="Google" id="ProtNLM"/>
    </source>
</evidence>
<dbReference type="AlphaFoldDB" id="A0A4Y2GNA9"/>
<proteinExistence type="predicted"/>
<dbReference type="OrthoDB" id="8195485at2759"/>
<gene>
    <name evidence="1" type="ORF">AVEN_120171_1</name>
</gene>
<sequence>MAPRAERAIEVGLENDWWSSSSYYPVAPEDLLSLIVCTCKVECVQNCECRKSSLNCSNLCSNCSGLGCINRDMLIIEDDVDDDLQLDEGQEDSFPTTRLNELFDAH</sequence>
<reference evidence="1 2" key="1">
    <citation type="journal article" date="2019" name="Sci. Rep.">
        <title>Orb-weaving spider Araneus ventricosus genome elucidates the spidroin gene catalogue.</title>
        <authorList>
            <person name="Kono N."/>
            <person name="Nakamura H."/>
            <person name="Ohtoshi R."/>
            <person name="Moran D.A.P."/>
            <person name="Shinohara A."/>
            <person name="Yoshida Y."/>
            <person name="Fujiwara M."/>
            <person name="Mori M."/>
            <person name="Tomita M."/>
            <person name="Arakawa K."/>
        </authorList>
    </citation>
    <scope>NUCLEOTIDE SEQUENCE [LARGE SCALE GENOMIC DNA]</scope>
</reference>
<dbReference type="Proteomes" id="UP000499080">
    <property type="component" value="Unassembled WGS sequence"/>
</dbReference>
<name>A0A4Y2GNA9_ARAVE</name>
<protein>
    <recommendedName>
        <fullName evidence="3">Tesmin/TSO1-like CXC domain-containing protein</fullName>
    </recommendedName>
</protein>
<dbReference type="EMBL" id="BGPR01001498">
    <property type="protein sequence ID" value="GBM55372.1"/>
    <property type="molecule type" value="Genomic_DNA"/>
</dbReference>
<keyword evidence="2" id="KW-1185">Reference proteome</keyword>
<accession>A0A4Y2GNA9</accession>
<organism evidence="1 2">
    <name type="scientific">Araneus ventricosus</name>
    <name type="common">Orbweaver spider</name>
    <name type="synonym">Epeira ventricosa</name>
    <dbReference type="NCBI Taxonomy" id="182803"/>
    <lineage>
        <taxon>Eukaryota</taxon>
        <taxon>Metazoa</taxon>
        <taxon>Ecdysozoa</taxon>
        <taxon>Arthropoda</taxon>
        <taxon>Chelicerata</taxon>
        <taxon>Arachnida</taxon>
        <taxon>Araneae</taxon>
        <taxon>Araneomorphae</taxon>
        <taxon>Entelegynae</taxon>
        <taxon>Araneoidea</taxon>
        <taxon>Araneidae</taxon>
        <taxon>Araneus</taxon>
    </lineage>
</organism>
<comment type="caution">
    <text evidence="1">The sequence shown here is derived from an EMBL/GenBank/DDBJ whole genome shotgun (WGS) entry which is preliminary data.</text>
</comment>
<evidence type="ECO:0000313" key="1">
    <source>
        <dbReference type="EMBL" id="GBM55372.1"/>
    </source>
</evidence>